<evidence type="ECO:0000256" key="6">
    <source>
        <dbReference type="ARBA" id="ARBA00023004"/>
    </source>
</evidence>
<keyword evidence="7" id="KW-0411">Iron-sulfur</keyword>
<dbReference type="SUPFAM" id="SSF102114">
    <property type="entry name" value="Radical SAM enzymes"/>
    <property type="match status" value="1"/>
</dbReference>
<dbReference type="STRING" id="1742972.COMA1_40208"/>
<evidence type="ECO:0000313" key="10">
    <source>
        <dbReference type="EMBL" id="CUS37704.1"/>
    </source>
</evidence>
<dbReference type="InterPro" id="IPR058240">
    <property type="entry name" value="rSAM_sf"/>
</dbReference>
<dbReference type="CDD" id="cd01335">
    <property type="entry name" value="Radical_SAM"/>
    <property type="match status" value="1"/>
</dbReference>
<dbReference type="PANTHER" id="PTHR43409">
    <property type="entry name" value="ANAEROBIC MAGNESIUM-PROTOPORPHYRIN IX MONOMETHYL ESTER CYCLASE-RELATED"/>
    <property type="match status" value="1"/>
</dbReference>
<dbReference type="Pfam" id="PF04055">
    <property type="entry name" value="Radical_SAM"/>
    <property type="match status" value="1"/>
</dbReference>
<dbReference type="Gene3D" id="3.80.30.20">
    <property type="entry name" value="tm_1862 like domain"/>
    <property type="match status" value="1"/>
</dbReference>
<dbReference type="InterPro" id="IPR007197">
    <property type="entry name" value="rSAM"/>
</dbReference>
<keyword evidence="4" id="KW-0949">S-adenosyl-L-methionine</keyword>
<evidence type="ECO:0000259" key="9">
    <source>
        <dbReference type="PROSITE" id="PS51918"/>
    </source>
</evidence>
<organism evidence="10 11">
    <name type="scientific">Candidatus Nitrospira nitrosa</name>
    <dbReference type="NCBI Taxonomy" id="1742972"/>
    <lineage>
        <taxon>Bacteria</taxon>
        <taxon>Pseudomonadati</taxon>
        <taxon>Nitrospirota</taxon>
        <taxon>Nitrospiria</taxon>
        <taxon>Nitrospirales</taxon>
        <taxon>Nitrospiraceae</taxon>
        <taxon>Nitrospira</taxon>
    </lineage>
</organism>
<dbReference type="InterPro" id="IPR034466">
    <property type="entry name" value="Methyltransferase_Class_B"/>
</dbReference>
<dbReference type="SMART" id="SM00729">
    <property type="entry name" value="Elp3"/>
    <property type="match status" value="1"/>
</dbReference>
<dbReference type="InterPro" id="IPR006638">
    <property type="entry name" value="Elp3/MiaA/NifB-like_rSAM"/>
</dbReference>
<comment type="cofactor">
    <cofactor evidence="1">
        <name>[4Fe-4S] cluster</name>
        <dbReference type="ChEBI" id="CHEBI:49883"/>
    </cofactor>
</comment>
<evidence type="ECO:0000256" key="5">
    <source>
        <dbReference type="ARBA" id="ARBA00022723"/>
    </source>
</evidence>
<keyword evidence="5" id="KW-0479">Metal-binding</keyword>
<dbReference type="PROSITE" id="PS51332">
    <property type="entry name" value="B12_BINDING"/>
    <property type="match status" value="1"/>
</dbReference>
<dbReference type="EMBL" id="CZQA01000010">
    <property type="protein sequence ID" value="CUS37704.1"/>
    <property type="molecule type" value="Genomic_DNA"/>
</dbReference>
<evidence type="ECO:0000259" key="8">
    <source>
        <dbReference type="PROSITE" id="PS51332"/>
    </source>
</evidence>
<feature type="domain" description="B12-binding" evidence="8">
    <location>
        <begin position="4"/>
        <end position="156"/>
    </location>
</feature>
<evidence type="ECO:0000256" key="4">
    <source>
        <dbReference type="ARBA" id="ARBA00022691"/>
    </source>
</evidence>
<feature type="domain" description="Radical SAM core" evidence="9">
    <location>
        <begin position="211"/>
        <end position="439"/>
    </location>
</feature>
<keyword evidence="11" id="KW-1185">Reference proteome</keyword>
<keyword evidence="2" id="KW-0489">Methyltransferase</keyword>
<evidence type="ECO:0000256" key="3">
    <source>
        <dbReference type="ARBA" id="ARBA00022679"/>
    </source>
</evidence>
<proteinExistence type="predicted"/>
<dbReference type="Proteomes" id="UP000199032">
    <property type="component" value="Unassembled WGS sequence"/>
</dbReference>
<dbReference type="InterPro" id="IPR051198">
    <property type="entry name" value="BchE-like"/>
</dbReference>
<dbReference type="GO" id="GO:0051539">
    <property type="term" value="F:4 iron, 4 sulfur cluster binding"/>
    <property type="evidence" value="ECO:0007669"/>
    <property type="project" value="UniProtKB-KW"/>
</dbReference>
<dbReference type="OrthoDB" id="9801424at2"/>
<dbReference type="PANTHER" id="PTHR43409:SF7">
    <property type="entry name" value="BLL1977 PROTEIN"/>
    <property type="match status" value="1"/>
</dbReference>
<evidence type="ECO:0000256" key="1">
    <source>
        <dbReference type="ARBA" id="ARBA00001966"/>
    </source>
</evidence>
<name>A0A0S4LME6_9BACT</name>
<dbReference type="GO" id="GO:0031419">
    <property type="term" value="F:cobalamin binding"/>
    <property type="evidence" value="ECO:0007669"/>
    <property type="project" value="InterPro"/>
</dbReference>
<accession>A0A0S4LME6</accession>
<evidence type="ECO:0000313" key="11">
    <source>
        <dbReference type="Proteomes" id="UP000199032"/>
    </source>
</evidence>
<reference evidence="10 11" key="1">
    <citation type="submission" date="2015-10" db="EMBL/GenBank/DDBJ databases">
        <authorList>
            <person name="Gilbert D.G."/>
        </authorList>
    </citation>
    <scope>NUCLEOTIDE SEQUENCE [LARGE SCALE GENOMIC DNA]</scope>
    <source>
        <strain evidence="10">COMA1</strain>
    </source>
</reference>
<dbReference type="RefSeq" id="WP_090750189.1">
    <property type="nucleotide sequence ID" value="NZ_CZQA01000010.1"/>
</dbReference>
<sequence>MSQRSDVLFVTPPSRVQVYQSLSRDLAAIEPPVWAGMMASFIRDRGYDVGILDAEAKGFTHVQTAHAIAQADPRLVVFVIYGQQPSASTQCMPAGRRVCEELRALSDVPTLVMGTHPSALPRRTLLEEPYTYVCQGEGPYTVLGLLRLLRDGVGSLKDVPGLWYQEQSQIHSNPPASLIADLDRELSGQGWELLEMSRYRAHNWHCFDRLEARSPYASLQTSLGCPFKCSFCCINAPFDTPMLRTWSPDHVIRLIDRLVLDYGVTNIKIPDEMFVLNRRHVLGICDRIIERGYRLNIWAYARVDTVQDQVLEKLKAAGFNWLGLGIESGSQHVRDGVEKGRFGDREIVATVERIRSHGIYVAANYIFGLPDDTLVSMRTTLDLALELNTEWANFYCAMAYPGSPLYGLAKETGWPLPDDPGGPGWIGYSQHAYETLPLPTEQLSATDVLDFRDRAFLEYFQHPSYLGLLHRTFGQHVADHVTEMCSHHVQRRHHDATAIPAV</sequence>
<dbReference type="InterPro" id="IPR006158">
    <property type="entry name" value="Cobalamin-bd"/>
</dbReference>
<evidence type="ECO:0000256" key="2">
    <source>
        <dbReference type="ARBA" id="ARBA00022603"/>
    </source>
</evidence>
<keyword evidence="6" id="KW-0408">Iron</keyword>
<dbReference type="SFLD" id="SFLDG01123">
    <property type="entry name" value="methyltransferase_(Class_B)"/>
    <property type="match status" value="1"/>
</dbReference>
<dbReference type="SFLD" id="SFLDG01082">
    <property type="entry name" value="B12-binding_domain_containing"/>
    <property type="match status" value="1"/>
</dbReference>
<protein>
    <submittedName>
        <fullName evidence="10">Uncharacterized protein</fullName>
    </submittedName>
</protein>
<dbReference type="GO" id="GO:0046872">
    <property type="term" value="F:metal ion binding"/>
    <property type="evidence" value="ECO:0007669"/>
    <property type="project" value="UniProtKB-KW"/>
</dbReference>
<dbReference type="AlphaFoldDB" id="A0A0S4LME6"/>
<dbReference type="GO" id="GO:0003824">
    <property type="term" value="F:catalytic activity"/>
    <property type="evidence" value="ECO:0007669"/>
    <property type="project" value="InterPro"/>
</dbReference>
<evidence type="ECO:0000256" key="7">
    <source>
        <dbReference type="ARBA" id="ARBA00023014"/>
    </source>
</evidence>
<dbReference type="Gene3D" id="3.40.50.280">
    <property type="entry name" value="Cobalamin-binding domain"/>
    <property type="match status" value="1"/>
</dbReference>
<dbReference type="Pfam" id="PF02310">
    <property type="entry name" value="B12-binding"/>
    <property type="match status" value="1"/>
</dbReference>
<dbReference type="SFLD" id="SFLDS00029">
    <property type="entry name" value="Radical_SAM"/>
    <property type="match status" value="1"/>
</dbReference>
<dbReference type="PROSITE" id="PS51918">
    <property type="entry name" value="RADICAL_SAM"/>
    <property type="match status" value="1"/>
</dbReference>
<gene>
    <name evidence="10" type="ORF">COMA1_40208</name>
</gene>
<keyword evidence="3" id="KW-0808">Transferase</keyword>
<dbReference type="InterPro" id="IPR023404">
    <property type="entry name" value="rSAM_horseshoe"/>
</dbReference>